<name>A0A242MRT0_CABSO</name>
<dbReference type="AlphaFoldDB" id="A0A242MRT0"/>
<reference evidence="2 3" key="1">
    <citation type="submission" date="2017-03" db="EMBL/GenBank/DDBJ databases">
        <title>Genome analysis of strain PAMC 26510.</title>
        <authorList>
            <person name="Oh H.-M."/>
            <person name="Yang J.-A."/>
        </authorList>
    </citation>
    <scope>NUCLEOTIDE SEQUENCE [LARGE SCALE GENOMIC DNA]</scope>
    <source>
        <strain evidence="2 3">PAMC 26510</strain>
    </source>
</reference>
<dbReference type="Proteomes" id="UP000195221">
    <property type="component" value="Unassembled WGS sequence"/>
</dbReference>
<comment type="caution">
    <text evidence="1">The sequence shown here is derived from an EMBL/GenBank/DDBJ whole genome shotgun (WGS) entry which is preliminary data.</text>
</comment>
<proteinExistence type="predicted"/>
<evidence type="ECO:0000313" key="1">
    <source>
        <dbReference type="EMBL" id="OTP73894.1"/>
    </source>
</evidence>
<protein>
    <submittedName>
        <fullName evidence="1">Uncharacterized protein</fullName>
    </submittedName>
</protein>
<dbReference type="EMBL" id="NBTY01000055">
    <property type="protein sequence ID" value="OTP76674.1"/>
    <property type="molecule type" value="Genomic_DNA"/>
</dbReference>
<dbReference type="EMBL" id="NBTZ01000074">
    <property type="protein sequence ID" value="OTP73894.1"/>
    <property type="molecule type" value="Genomic_DNA"/>
</dbReference>
<organism evidence="1 4">
    <name type="scientific">Caballeronia sordidicola</name>
    <name type="common">Burkholderia sordidicola</name>
    <dbReference type="NCBI Taxonomy" id="196367"/>
    <lineage>
        <taxon>Bacteria</taxon>
        <taxon>Pseudomonadati</taxon>
        <taxon>Pseudomonadota</taxon>
        <taxon>Betaproteobacteria</taxon>
        <taxon>Burkholderiales</taxon>
        <taxon>Burkholderiaceae</taxon>
        <taxon>Caballeronia</taxon>
    </lineage>
</organism>
<reference evidence="1 4" key="2">
    <citation type="submission" date="2017-03" db="EMBL/GenBank/DDBJ databases">
        <title>Genome analysis of strain PAMC 26577.</title>
        <authorList>
            <person name="Oh H.-M."/>
            <person name="Yang J.-A."/>
        </authorList>
    </citation>
    <scope>NUCLEOTIDE SEQUENCE [LARGE SCALE GENOMIC DNA]</scope>
    <source>
        <strain evidence="1 4">PAMC 26577</strain>
    </source>
</reference>
<gene>
    <name evidence="2" type="ORF">PAMC26510_09745</name>
    <name evidence="1" type="ORF">PAMC26577_17565</name>
</gene>
<accession>A0A242MRT0</accession>
<evidence type="ECO:0000313" key="3">
    <source>
        <dbReference type="Proteomes" id="UP000194546"/>
    </source>
</evidence>
<evidence type="ECO:0000313" key="2">
    <source>
        <dbReference type="EMBL" id="OTP76674.1"/>
    </source>
</evidence>
<sequence length="78" mass="8926">MDLRFCFICQQLRQDVRGRARDYDYLDVVGLFEVREHLAGVGLFHRATVHSYVYGLGFCVGGDRGQKARSTEGARETR</sequence>
<dbReference type="Proteomes" id="UP000194546">
    <property type="component" value="Unassembled WGS sequence"/>
</dbReference>
<evidence type="ECO:0000313" key="4">
    <source>
        <dbReference type="Proteomes" id="UP000195221"/>
    </source>
</evidence>